<evidence type="ECO:0000313" key="1">
    <source>
        <dbReference type="EMBL" id="AHF09445.1"/>
    </source>
</evidence>
<protein>
    <submittedName>
        <fullName evidence="1">Conjugative transposon protein</fullName>
    </submittedName>
</protein>
<organism evidence="1 2">
    <name type="scientific">Dehalobacter restrictus (strain DSM 9455 / PER-K23)</name>
    <dbReference type="NCBI Taxonomy" id="871738"/>
    <lineage>
        <taxon>Bacteria</taxon>
        <taxon>Bacillati</taxon>
        <taxon>Bacillota</taxon>
        <taxon>Clostridia</taxon>
        <taxon>Eubacteriales</taxon>
        <taxon>Desulfitobacteriaceae</taxon>
        <taxon>Dehalobacter</taxon>
    </lineage>
</organism>
<sequence>MGAYISVKDAAQKWGLSDRRVQVLCSQKRIEGAFRLGNAWAIPVDAKKPDDQRKNWNKY</sequence>
<keyword evidence="2" id="KW-1185">Reference proteome</keyword>
<proteinExistence type="predicted"/>
<dbReference type="EMBL" id="CP007033">
    <property type="protein sequence ID" value="AHF09445.1"/>
    <property type="molecule type" value="Genomic_DNA"/>
</dbReference>
<accession>A0ABM5P4F7</accession>
<reference evidence="1 2" key="1">
    <citation type="journal article" date="2013" name="Stand. Genomic Sci.">
        <title>Complete genome sequence of Dehalobacter restrictus PER-K23(T.).</title>
        <authorList>
            <person name="Kruse T."/>
            <person name="Maillard J."/>
            <person name="Goodwin L."/>
            <person name="Woyke T."/>
            <person name="Teshima H."/>
            <person name="Bruce D."/>
            <person name="Detter C."/>
            <person name="Tapia R."/>
            <person name="Han C."/>
            <person name="Huntemann M."/>
            <person name="Wei C.L."/>
            <person name="Han J."/>
            <person name="Chen A."/>
            <person name="Kyrpides N."/>
            <person name="Szeto E."/>
            <person name="Markowitz V."/>
            <person name="Ivanova N."/>
            <person name="Pagani I."/>
            <person name="Pati A."/>
            <person name="Pitluck S."/>
            <person name="Nolan M."/>
            <person name="Holliger C."/>
            <person name="Smidt H."/>
        </authorList>
    </citation>
    <scope>NUCLEOTIDE SEQUENCE [LARGE SCALE GENOMIC DNA]</scope>
    <source>
        <strain evidence="2">DSM 9455</strain>
    </source>
</reference>
<gene>
    <name evidence="1" type="ORF">DEHRE_04580</name>
</gene>
<dbReference type="Proteomes" id="UP000018934">
    <property type="component" value="Chromosome"/>
</dbReference>
<name>A0ABM5P4F7_DEHRP</name>
<evidence type="ECO:0000313" key="2">
    <source>
        <dbReference type="Proteomes" id="UP000018934"/>
    </source>
</evidence>